<reference evidence="1 2" key="1">
    <citation type="submission" date="2018-11" db="EMBL/GenBank/DDBJ databases">
        <title>E. coli isolates of the female bladder.</title>
        <authorList>
            <person name="Garretto A."/>
            <person name="Miller-Ensminger T."/>
            <person name="Wolfe A.J."/>
            <person name="Putonti C."/>
        </authorList>
    </citation>
    <scope>NUCLEOTIDE SEQUENCE [LARGE SCALE GENOMIC DNA]</scope>
    <source>
        <strain evidence="1 2">UMB1727</strain>
    </source>
</reference>
<organism evidence="1 2">
    <name type="scientific">Escherichia coli</name>
    <dbReference type="NCBI Taxonomy" id="562"/>
    <lineage>
        <taxon>Bacteria</taxon>
        <taxon>Pseudomonadati</taxon>
        <taxon>Pseudomonadota</taxon>
        <taxon>Gammaproteobacteria</taxon>
        <taxon>Enterobacterales</taxon>
        <taxon>Enterobacteriaceae</taxon>
        <taxon>Escherichia</taxon>
    </lineage>
</organism>
<evidence type="ECO:0000313" key="2">
    <source>
        <dbReference type="Proteomes" id="UP000272662"/>
    </source>
</evidence>
<comment type="caution">
    <text evidence="1">The sequence shown here is derived from an EMBL/GenBank/DDBJ whole genome shotgun (WGS) entry which is preliminary data.</text>
</comment>
<accession>A0A0P7QWD8</accession>
<name>A0A0P7QWD8_ECOLX</name>
<protein>
    <submittedName>
        <fullName evidence="1">Uncharacterized protein</fullName>
    </submittedName>
</protein>
<evidence type="ECO:0000313" key="1">
    <source>
        <dbReference type="EMBL" id="RRL49545.1"/>
    </source>
</evidence>
<gene>
    <name evidence="1" type="ORF">DU321_05475</name>
</gene>
<dbReference type="Proteomes" id="UP000272662">
    <property type="component" value="Unassembled WGS sequence"/>
</dbReference>
<dbReference type="AlphaFoldDB" id="A0A0P7QWD8"/>
<sequence>MSYMPETTPKPIAEYQGDTYCCDLKAVSEAIRLSGRPMMPGQYLFHGGKWPAEYKYGAMFETTRPLSTTLCPNIAMGVPQWHDRAYRNNAIELFVLRVSEPHSKVFSLTVKI</sequence>
<proteinExistence type="predicted"/>
<dbReference type="EMBL" id="RRVG01000004">
    <property type="protein sequence ID" value="RRL49545.1"/>
    <property type="molecule type" value="Genomic_DNA"/>
</dbReference>